<sequence>MNQNMQSNEIGPNSNYANAATSSPPPQQTFPQIILDTREILVEKLSDVLTVLKTRERKQSYSTKKSIKYLDSEIKNYPSIPDAKISMLYDTLLVDLALHICVFEELSQAVYEKASIECINKVEERMDFKHASINRCSRIWSNFYAGTEEAVERKSVEVKNLYSSIEKLSENVDALEEQVSDLQKKLQKSDSVIIDMDGLIQKLTKEKETVQKRYVNTMQRLHIVKDQMVKFRITGKQKEVASGNEHIMVFIEGINNVFKKYVESLKQIIPKMSEKQLEIKLSTAVYDLVKLLLETSLELKNSNQPSDNLENWIEESNKENEVVKLENFVQMKINALTQKIEAQMTKTLRKWHEGDVTLTSIFFETATKIFTQNDTNLFITLVKMISDYSEGQNLKKLMLGSEMDVRKQWEMSIFRAHSQCRETLVKKLSEDSCAVWRWFQARTTNIHSDIFGILESPKKKKVSETKLSFKKLIDCSKMVDNTSVEDWPLLTNKLQTHLDENKDGKVKEKNLSDNITEYDESSNDSVLLDISDTLPQKSGHKHKSDSLPRESDDKQKVGPAIQKCYDKQEIEGILSNLGCKKELKKLKNIAFELRTQSEQAHTIQQEILNTLENIEEFAHTVKSFCTSISNEANKGSGLAAMIQAAQHFMPSEKFCGYERTVIELVLERERLQKQVLLSDCCIKNLQFLATKASVMEMDRICLKEELERSVIQSASLNAEDSFSQKSSEIHICQKTSSQTESFAASNISSSSVLQSLSTKYSKSQLQTESFTPQEKVFQPQTLLQPSQAVTTYQFQFSPSALSKLLPSNLKAKASNLKQSHLTSQKASSKLFQPHSTPESQTFSPKSLTPLLPQLQLSTSKPEDSKSKPKHSKSELESNEVISQHSILKSQVFSPQLRTSQQQPSTLADSSTQFSTSISQFSECNIQPSMESEELSEQQSTQQSQLSSSSKRKRRQKLKQRKR</sequence>
<dbReference type="AlphaFoldDB" id="A0A0N5D3Q4"/>
<feature type="region of interest" description="Disordered" evidence="2">
    <location>
        <begin position="1"/>
        <end position="28"/>
    </location>
</feature>
<feature type="compositionally biased region" description="Polar residues" evidence="2">
    <location>
        <begin position="1"/>
        <end position="20"/>
    </location>
</feature>
<feature type="compositionally biased region" description="Basic and acidic residues" evidence="2">
    <location>
        <begin position="860"/>
        <end position="875"/>
    </location>
</feature>
<reference evidence="5" key="1">
    <citation type="submission" date="2017-02" db="UniProtKB">
        <authorList>
            <consortium name="WormBaseParasite"/>
        </authorList>
    </citation>
    <scope>IDENTIFICATION</scope>
</reference>
<feature type="compositionally biased region" description="Low complexity" evidence="2">
    <location>
        <begin position="909"/>
        <end position="921"/>
    </location>
</feature>
<evidence type="ECO:0000313" key="3">
    <source>
        <dbReference type="EMBL" id="VDN05027.1"/>
    </source>
</evidence>
<gene>
    <name evidence="3" type="ORF">TCLT_LOCUS7559</name>
</gene>
<evidence type="ECO:0000313" key="4">
    <source>
        <dbReference type="Proteomes" id="UP000276776"/>
    </source>
</evidence>
<evidence type="ECO:0000256" key="1">
    <source>
        <dbReference type="SAM" id="Coils"/>
    </source>
</evidence>
<feature type="coiled-coil region" evidence="1">
    <location>
        <begin position="151"/>
        <end position="220"/>
    </location>
</feature>
<accession>A0A0N5D3Q4</accession>
<feature type="compositionally biased region" description="Polar residues" evidence="2">
    <location>
        <begin position="815"/>
        <end position="842"/>
    </location>
</feature>
<dbReference type="WBParaSite" id="TCLT_0000757001-mRNA-1">
    <property type="protein sequence ID" value="TCLT_0000757001-mRNA-1"/>
    <property type="gene ID" value="TCLT_0000757001"/>
</dbReference>
<dbReference type="STRING" id="103827.A0A0N5D3Q4"/>
<protein>
    <submittedName>
        <fullName evidence="5">RING-type domain-containing protein</fullName>
    </submittedName>
</protein>
<feature type="compositionally biased region" description="Low complexity" evidence="2">
    <location>
        <begin position="843"/>
        <end position="859"/>
    </location>
</feature>
<proteinExistence type="predicted"/>
<feature type="compositionally biased region" description="Low complexity" evidence="2">
    <location>
        <begin position="936"/>
        <end position="948"/>
    </location>
</feature>
<keyword evidence="1" id="KW-0175">Coiled coil</keyword>
<organism evidence="5">
    <name type="scientific">Thelazia callipaeda</name>
    <name type="common">Oriental eyeworm</name>
    <name type="synonym">Parasitic nematode</name>
    <dbReference type="NCBI Taxonomy" id="103827"/>
    <lineage>
        <taxon>Eukaryota</taxon>
        <taxon>Metazoa</taxon>
        <taxon>Ecdysozoa</taxon>
        <taxon>Nematoda</taxon>
        <taxon>Chromadorea</taxon>
        <taxon>Rhabditida</taxon>
        <taxon>Spirurina</taxon>
        <taxon>Spiruromorpha</taxon>
        <taxon>Thelazioidea</taxon>
        <taxon>Thelaziidae</taxon>
        <taxon>Thelazia</taxon>
    </lineage>
</organism>
<keyword evidence="4" id="KW-1185">Reference proteome</keyword>
<evidence type="ECO:0000313" key="5">
    <source>
        <dbReference type="WBParaSite" id="TCLT_0000757001-mRNA-1"/>
    </source>
</evidence>
<feature type="compositionally biased region" description="Basic and acidic residues" evidence="2">
    <location>
        <begin position="544"/>
        <end position="556"/>
    </location>
</feature>
<feature type="region of interest" description="Disordered" evidence="2">
    <location>
        <begin position="533"/>
        <end position="558"/>
    </location>
</feature>
<reference evidence="3 4" key="2">
    <citation type="submission" date="2018-11" db="EMBL/GenBank/DDBJ databases">
        <authorList>
            <consortium name="Pathogen Informatics"/>
        </authorList>
    </citation>
    <scope>NUCLEOTIDE SEQUENCE [LARGE SCALE GENOMIC DNA]</scope>
</reference>
<name>A0A0N5D3Q4_THECL</name>
<feature type="compositionally biased region" description="Basic residues" evidence="2">
    <location>
        <begin position="949"/>
        <end position="962"/>
    </location>
</feature>
<dbReference type="EMBL" id="UYYF01004521">
    <property type="protein sequence ID" value="VDN05027.1"/>
    <property type="molecule type" value="Genomic_DNA"/>
</dbReference>
<feature type="compositionally biased region" description="Polar residues" evidence="2">
    <location>
        <begin position="879"/>
        <end position="908"/>
    </location>
</feature>
<feature type="region of interest" description="Disordered" evidence="2">
    <location>
        <begin position="815"/>
        <end position="962"/>
    </location>
</feature>
<dbReference type="Proteomes" id="UP000276776">
    <property type="component" value="Unassembled WGS sequence"/>
</dbReference>
<evidence type="ECO:0000256" key="2">
    <source>
        <dbReference type="SAM" id="MobiDB-lite"/>
    </source>
</evidence>